<feature type="transmembrane region" description="Helical" evidence="1">
    <location>
        <begin position="90"/>
        <end position="112"/>
    </location>
</feature>
<sequence length="182" mass="20381">MKETRPEVPRHTRSRLRPASALRLVLPVLLVHSGQALASGSMEDKIADVMVWVVIVVASILALTLFWILHVWPERVAVARDHPQKDAIQALCLMSLVFGGMLWPLAMLWAYMKPLRFRLEPSASGIGPAVRPAMREPSSHVDANVRTHAPVEEEIVFLRHRIEALQGRLDVLVERDSSTLHG</sequence>
<dbReference type="RefSeq" id="WP_200605052.1">
    <property type="nucleotide sequence ID" value="NZ_CP071517.1"/>
</dbReference>
<dbReference type="EMBL" id="CP071517">
    <property type="protein sequence ID" value="QSX75694.1"/>
    <property type="molecule type" value="Genomic_DNA"/>
</dbReference>
<accession>A0ABX7RE70</accession>
<evidence type="ECO:0000256" key="1">
    <source>
        <dbReference type="SAM" id="Phobius"/>
    </source>
</evidence>
<feature type="transmembrane region" description="Helical" evidence="1">
    <location>
        <begin position="21"/>
        <end position="38"/>
    </location>
</feature>
<proteinExistence type="predicted"/>
<dbReference type="Pfam" id="PF11742">
    <property type="entry name" value="DUF3302"/>
    <property type="match status" value="1"/>
</dbReference>
<keyword evidence="1" id="KW-0812">Transmembrane</keyword>
<feature type="transmembrane region" description="Helical" evidence="1">
    <location>
        <begin position="50"/>
        <end position="69"/>
    </location>
</feature>
<organism evidence="2 3">
    <name type="scientific">Lysobacter arenosi</name>
    <dbReference type="NCBI Taxonomy" id="2795387"/>
    <lineage>
        <taxon>Bacteria</taxon>
        <taxon>Pseudomonadati</taxon>
        <taxon>Pseudomonadota</taxon>
        <taxon>Gammaproteobacteria</taxon>
        <taxon>Lysobacterales</taxon>
        <taxon>Lysobacteraceae</taxon>
        <taxon>Lysobacter</taxon>
    </lineage>
</organism>
<evidence type="ECO:0000313" key="2">
    <source>
        <dbReference type="EMBL" id="QSX75694.1"/>
    </source>
</evidence>
<name>A0ABX7RE70_9GAMM</name>
<keyword evidence="3" id="KW-1185">Reference proteome</keyword>
<dbReference type="Proteomes" id="UP000663400">
    <property type="component" value="Chromosome"/>
</dbReference>
<protein>
    <submittedName>
        <fullName evidence="2">DUF3302 domain-containing protein</fullName>
    </submittedName>
</protein>
<reference evidence="2 3" key="1">
    <citation type="submission" date="2021-02" db="EMBL/GenBank/DDBJ databases">
        <title>Lysobacter arenosi sp. nov., isolated from soil of gangwondo yeongwol, south Korea.</title>
        <authorList>
            <person name="Kim K.R."/>
            <person name="Kim K.H."/>
            <person name="Jeon C.O."/>
        </authorList>
    </citation>
    <scope>NUCLEOTIDE SEQUENCE [LARGE SCALE GENOMIC DNA]</scope>
    <source>
        <strain evidence="2 3">R7</strain>
    </source>
</reference>
<evidence type="ECO:0000313" key="3">
    <source>
        <dbReference type="Proteomes" id="UP000663400"/>
    </source>
</evidence>
<keyword evidence="1" id="KW-0472">Membrane</keyword>
<dbReference type="InterPro" id="IPR011223">
    <property type="entry name" value="UCP028770"/>
</dbReference>
<gene>
    <name evidence="2" type="ORF">HIV01_003985</name>
</gene>
<keyword evidence="1" id="KW-1133">Transmembrane helix</keyword>